<organism evidence="3 4">
    <name type="scientific">Nosocomiicoccus massiliensis</name>
    <dbReference type="NCBI Taxonomy" id="1232430"/>
    <lineage>
        <taxon>Bacteria</taxon>
        <taxon>Bacillati</taxon>
        <taxon>Bacillota</taxon>
        <taxon>Bacilli</taxon>
        <taxon>Bacillales</taxon>
        <taxon>Staphylococcaceae</taxon>
        <taxon>Nosocomiicoccus</taxon>
    </lineage>
</organism>
<dbReference type="GO" id="GO:1990169">
    <property type="term" value="P:stress response to copper ion"/>
    <property type="evidence" value="ECO:0007669"/>
    <property type="project" value="TreeGrafter"/>
</dbReference>
<dbReference type="GO" id="GO:1990170">
    <property type="term" value="P:stress response to cadmium ion"/>
    <property type="evidence" value="ECO:0007669"/>
    <property type="project" value="TreeGrafter"/>
</dbReference>
<feature type="coiled-coil region" evidence="1">
    <location>
        <begin position="117"/>
        <end position="144"/>
    </location>
</feature>
<dbReference type="Pfam" id="PF02151">
    <property type="entry name" value="UVR"/>
    <property type="match status" value="1"/>
</dbReference>
<sequence length="166" mass="19347">MRCERCLKREAMIHVAVSQNEHKNELFLCQECAHELFNQSVEDQDHNHLNNFMLHAQSEMRTCHHCGSTLKTIVDMGRFGCEHCYETFGSDIHQMINRVQHLKDRHVGKVPKSYELYLKQEEKIERLEEKLNVLIKTQAFEEAAVVRDEIKALKEGGNGEDEPLAE</sequence>
<proteinExistence type="predicted"/>
<evidence type="ECO:0000256" key="1">
    <source>
        <dbReference type="SAM" id="Coils"/>
    </source>
</evidence>
<dbReference type="AlphaFoldDB" id="A0AAF0YGR3"/>
<keyword evidence="1" id="KW-0175">Coiled coil</keyword>
<dbReference type="PANTHER" id="PTHR38430">
    <property type="entry name" value="PROTEIN-ARGININE KINASE ACTIVATOR PROTEIN"/>
    <property type="match status" value="1"/>
</dbReference>
<dbReference type="InterPro" id="IPR025542">
    <property type="entry name" value="YacH"/>
</dbReference>
<name>A0AAF0YGR3_9STAP</name>
<keyword evidence="4" id="KW-1185">Reference proteome</keyword>
<reference evidence="4" key="1">
    <citation type="submission" date="2017-09" db="EMBL/GenBank/DDBJ databases">
        <title>Bacterial strain isolated from the female urinary microbiota.</title>
        <authorList>
            <person name="Thomas-White K."/>
            <person name="Kumar N."/>
            <person name="Forster S."/>
            <person name="Putonti C."/>
            <person name="Lawley T."/>
            <person name="Wolfe A.J."/>
        </authorList>
    </citation>
    <scope>NUCLEOTIDE SEQUENCE [LARGE SCALE GENOMIC DNA]</scope>
    <source>
        <strain evidence="4">UMB0959</strain>
    </source>
</reference>
<feature type="domain" description="UVR" evidence="2">
    <location>
        <begin position="121"/>
        <end position="156"/>
    </location>
</feature>
<dbReference type="Gene3D" id="4.10.860.10">
    <property type="entry name" value="UVR domain"/>
    <property type="match status" value="1"/>
</dbReference>
<dbReference type="GO" id="GO:0046870">
    <property type="term" value="F:cadmium ion binding"/>
    <property type="evidence" value="ECO:0007669"/>
    <property type="project" value="TreeGrafter"/>
</dbReference>
<evidence type="ECO:0000313" key="3">
    <source>
        <dbReference type="EMBL" id="WOS95563.1"/>
    </source>
</evidence>
<dbReference type="PIRSF" id="PIRSF015034">
    <property type="entry name" value="YacH"/>
    <property type="match status" value="1"/>
</dbReference>
<dbReference type="SUPFAM" id="SSF46600">
    <property type="entry name" value="C-terminal UvrC-binding domain of UvrB"/>
    <property type="match status" value="1"/>
</dbReference>
<gene>
    <name evidence="3" type="ORF">CJ229_005530</name>
</gene>
<dbReference type="GO" id="GO:0008270">
    <property type="term" value="F:zinc ion binding"/>
    <property type="evidence" value="ECO:0007669"/>
    <property type="project" value="TreeGrafter"/>
</dbReference>
<dbReference type="InterPro" id="IPR001943">
    <property type="entry name" value="UVR_dom"/>
</dbReference>
<dbReference type="PANTHER" id="PTHR38430:SF1">
    <property type="entry name" value="PROTEIN-ARGININE KINASE ACTIVATOR PROTEIN"/>
    <property type="match status" value="1"/>
</dbReference>
<dbReference type="RefSeq" id="WP_070458380.1">
    <property type="nucleotide sequence ID" value="NZ_CP136964.1"/>
</dbReference>
<dbReference type="GO" id="GO:0050897">
    <property type="term" value="F:cobalt ion binding"/>
    <property type="evidence" value="ECO:0007669"/>
    <property type="project" value="TreeGrafter"/>
</dbReference>
<dbReference type="EMBL" id="CP136964">
    <property type="protein sequence ID" value="WOS95563.1"/>
    <property type="molecule type" value="Genomic_DNA"/>
</dbReference>
<dbReference type="PROSITE" id="PS50151">
    <property type="entry name" value="UVR"/>
    <property type="match status" value="1"/>
</dbReference>
<protein>
    <submittedName>
        <fullName evidence="3">UvrB/UvrC motif-containing protein</fullName>
    </submittedName>
</protein>
<dbReference type="GO" id="GO:0005507">
    <property type="term" value="F:copper ion binding"/>
    <property type="evidence" value="ECO:0007669"/>
    <property type="project" value="TreeGrafter"/>
</dbReference>
<dbReference type="KEGG" id="nmy:CJ229_005530"/>
<evidence type="ECO:0000313" key="4">
    <source>
        <dbReference type="Proteomes" id="UP000243626"/>
    </source>
</evidence>
<reference evidence="3 4" key="2">
    <citation type="submission" date="2023-10" db="EMBL/GenBank/DDBJ databases">
        <authorList>
            <person name="Choi B."/>
        </authorList>
    </citation>
    <scope>NUCLEOTIDE SEQUENCE [LARGE SCALE GENOMIC DNA]</scope>
    <source>
        <strain evidence="3 4">UMB0959</strain>
    </source>
</reference>
<dbReference type="InterPro" id="IPR036876">
    <property type="entry name" value="UVR_dom_sf"/>
</dbReference>
<evidence type="ECO:0000259" key="2">
    <source>
        <dbReference type="PROSITE" id="PS50151"/>
    </source>
</evidence>
<dbReference type="Proteomes" id="UP000243626">
    <property type="component" value="Chromosome"/>
</dbReference>
<accession>A0AAF0YGR3</accession>